<dbReference type="EMBL" id="JYJG01000086">
    <property type="protein sequence ID" value="KJK49293.1"/>
    <property type="molecule type" value="Genomic_DNA"/>
</dbReference>
<comment type="caution">
    <text evidence="1">The sequence shown here is derived from an EMBL/GenBank/DDBJ whole genome shotgun (WGS) entry which is preliminary data.</text>
</comment>
<sequence length="114" mass="12275">MTARSCIFKGGESFVNYGVRSWANTDDATGVKSGAEYATKYFTERTKAWEKDGGVKLGSDARWREEGIGGCALEILDDNIVLTVASGNGTAVDQEQCRATVRGLAKKFFAAVQP</sequence>
<organism evidence="1 2">
    <name type="scientific">Lentzea aerocolonigenes</name>
    <name type="common">Lechevalieria aerocolonigenes</name>
    <name type="synonym">Saccharothrix aerocolonigenes</name>
    <dbReference type="NCBI Taxonomy" id="68170"/>
    <lineage>
        <taxon>Bacteria</taxon>
        <taxon>Bacillati</taxon>
        <taxon>Actinomycetota</taxon>
        <taxon>Actinomycetes</taxon>
        <taxon>Pseudonocardiales</taxon>
        <taxon>Pseudonocardiaceae</taxon>
        <taxon>Lentzea</taxon>
    </lineage>
</organism>
<reference evidence="1 2" key="1">
    <citation type="submission" date="2015-02" db="EMBL/GenBank/DDBJ databases">
        <authorList>
            <person name="Ju K.-S."/>
            <person name="Doroghazi J.R."/>
            <person name="Metcalf W."/>
        </authorList>
    </citation>
    <scope>NUCLEOTIDE SEQUENCE [LARGE SCALE GENOMIC DNA]</scope>
    <source>
        <strain evidence="1 2">NRRL B-16140</strain>
    </source>
</reference>
<dbReference type="AlphaFoldDB" id="A0A0F0H6P6"/>
<protein>
    <recommendedName>
        <fullName evidence="3">DUF3558 domain-containing protein</fullName>
    </recommendedName>
</protein>
<accession>A0A0F0H6P6</accession>
<evidence type="ECO:0000313" key="2">
    <source>
        <dbReference type="Proteomes" id="UP000033393"/>
    </source>
</evidence>
<evidence type="ECO:0000313" key="1">
    <source>
        <dbReference type="EMBL" id="KJK49293.1"/>
    </source>
</evidence>
<dbReference type="OrthoDB" id="3677989at2"/>
<dbReference type="PATRIC" id="fig|68170.10.peg.2999"/>
<gene>
    <name evidence="1" type="ORF">UK23_14555</name>
</gene>
<keyword evidence="2" id="KW-1185">Reference proteome</keyword>
<evidence type="ECO:0008006" key="3">
    <source>
        <dbReference type="Google" id="ProtNLM"/>
    </source>
</evidence>
<dbReference type="RefSeq" id="WP_156213101.1">
    <property type="nucleotide sequence ID" value="NZ_JYJG01000086.1"/>
</dbReference>
<dbReference type="Proteomes" id="UP000033393">
    <property type="component" value="Unassembled WGS sequence"/>
</dbReference>
<proteinExistence type="predicted"/>
<name>A0A0F0H6P6_LENAE</name>